<gene>
    <name evidence="1" type="ORF">DP115_11450</name>
</gene>
<proteinExistence type="predicted"/>
<evidence type="ECO:0000313" key="1">
    <source>
        <dbReference type="EMBL" id="NMF63346.1"/>
    </source>
</evidence>
<reference evidence="1 2" key="1">
    <citation type="submission" date="2018-06" db="EMBL/GenBank/DDBJ databases">
        <title>Comparative genomics of Brasilonema spp. strains.</title>
        <authorList>
            <person name="Alvarenga D.O."/>
            <person name="Fiore M.F."/>
            <person name="Varani A.M."/>
        </authorList>
    </citation>
    <scope>NUCLEOTIDE SEQUENCE [LARGE SCALE GENOMIC DNA]</scope>
    <source>
        <strain evidence="1 2">UFV-OR1</strain>
    </source>
</reference>
<dbReference type="Gene3D" id="3.40.50.1820">
    <property type="entry name" value="alpha/beta hydrolase"/>
    <property type="match status" value="1"/>
</dbReference>
<protein>
    <submittedName>
        <fullName evidence="1">Uncharacterized protein</fullName>
    </submittedName>
</protein>
<keyword evidence="2" id="KW-1185">Reference proteome</keyword>
<dbReference type="InterPro" id="IPR029058">
    <property type="entry name" value="AB_hydrolase_fold"/>
</dbReference>
<dbReference type="EMBL" id="QMEC01000035">
    <property type="protein sequence ID" value="NMF63346.1"/>
    <property type="molecule type" value="Genomic_DNA"/>
</dbReference>
<organism evidence="1 2">
    <name type="scientific">Brasilonema octagenarum UFV-OR1</name>
    <dbReference type="NCBI Taxonomy" id="417115"/>
    <lineage>
        <taxon>Bacteria</taxon>
        <taxon>Bacillati</taxon>
        <taxon>Cyanobacteriota</taxon>
        <taxon>Cyanophyceae</taxon>
        <taxon>Nostocales</taxon>
        <taxon>Scytonemataceae</taxon>
        <taxon>Brasilonema</taxon>
        <taxon>Octagenarum group</taxon>
    </lineage>
</organism>
<comment type="caution">
    <text evidence="1">The sequence shown here is derived from an EMBL/GenBank/DDBJ whole genome shotgun (WGS) entry which is preliminary data.</text>
</comment>
<accession>A0ABX1M726</accession>
<dbReference type="Proteomes" id="UP000762253">
    <property type="component" value="Unassembled WGS sequence"/>
</dbReference>
<evidence type="ECO:0000313" key="2">
    <source>
        <dbReference type="Proteomes" id="UP000762253"/>
    </source>
</evidence>
<dbReference type="SUPFAM" id="SSF53474">
    <property type="entry name" value="alpha/beta-Hydrolases"/>
    <property type="match status" value="1"/>
</dbReference>
<sequence>MQDVRLQCFAQSLPENRYQLRDSRIKQAIALNPRTSLMFAKTGLEKVQVPTLILASSGDKTTPALTEQVIGFNKIPSPKWLIGIVGSTHSSIKDPISTAQREEKKQPSSVGDVEVVGKQATDIRKYMKAISLAFASQTTSEANQYKIFLTPEYAQHISTKSFPIRLVTEISPDIMKLVNQAVENYQH</sequence>
<name>A0ABX1M726_9CYAN</name>